<dbReference type="PANTHER" id="PTHR16476">
    <property type="entry name" value="FAMILY WITH SEQUENCE SIMILARITY 216 MEMBER A"/>
    <property type="match status" value="1"/>
</dbReference>
<dbReference type="InterPro" id="IPR029373">
    <property type="entry name" value="FAM216"/>
</dbReference>
<dbReference type="Pfam" id="PF15107">
    <property type="entry name" value="FAM216B"/>
    <property type="match status" value="1"/>
</dbReference>
<keyword evidence="3" id="KW-1185">Reference proteome</keyword>
<evidence type="ECO:0000256" key="1">
    <source>
        <dbReference type="ARBA" id="ARBA00008615"/>
    </source>
</evidence>
<protein>
    <submittedName>
        <fullName evidence="2">Uncharacterized protein</fullName>
    </submittedName>
</protein>
<evidence type="ECO:0000313" key="2">
    <source>
        <dbReference type="EMBL" id="KAJ8414732.1"/>
    </source>
</evidence>
<comment type="caution">
    <text evidence="2">The sequence shown here is derived from an EMBL/GenBank/DDBJ whole genome shotgun (WGS) entry which is preliminary data.</text>
</comment>
<dbReference type="Proteomes" id="UP001221898">
    <property type="component" value="Unassembled WGS sequence"/>
</dbReference>
<comment type="similarity">
    <text evidence="1">Belongs to the FAM216 family.</text>
</comment>
<proteinExistence type="inferred from homology"/>
<sequence length="154" mass="17330">MMAAPFLQHPSLTHGQKRYLYSIANVYSTEHMRKLMKRHYLNVLHQCIRAGPNGLGENRTLQFKQKYTFESGSKIDSQSLDRTKPNGDRQTAAVHSGKIILPRIPNSQNRTTSNTSIERRSRIIKTNEHVARNTLKGKCNGGSSVAGLTAQQKI</sequence>
<evidence type="ECO:0000313" key="3">
    <source>
        <dbReference type="Proteomes" id="UP001221898"/>
    </source>
</evidence>
<accession>A0AAD7WZA6</accession>
<dbReference type="AlphaFoldDB" id="A0AAD7WZA6"/>
<reference evidence="2" key="1">
    <citation type="journal article" date="2023" name="Science">
        <title>Genome structures resolve the early diversification of teleost fishes.</title>
        <authorList>
            <person name="Parey E."/>
            <person name="Louis A."/>
            <person name="Montfort J."/>
            <person name="Bouchez O."/>
            <person name="Roques C."/>
            <person name="Iampietro C."/>
            <person name="Lluch J."/>
            <person name="Castinel A."/>
            <person name="Donnadieu C."/>
            <person name="Desvignes T."/>
            <person name="Floi Bucao C."/>
            <person name="Jouanno E."/>
            <person name="Wen M."/>
            <person name="Mejri S."/>
            <person name="Dirks R."/>
            <person name="Jansen H."/>
            <person name="Henkel C."/>
            <person name="Chen W.J."/>
            <person name="Zahm M."/>
            <person name="Cabau C."/>
            <person name="Klopp C."/>
            <person name="Thompson A.W."/>
            <person name="Robinson-Rechavi M."/>
            <person name="Braasch I."/>
            <person name="Lecointre G."/>
            <person name="Bobe J."/>
            <person name="Postlethwait J.H."/>
            <person name="Berthelot C."/>
            <person name="Roest Crollius H."/>
            <person name="Guiguen Y."/>
        </authorList>
    </citation>
    <scope>NUCLEOTIDE SEQUENCE</scope>
    <source>
        <strain evidence="2">NC1722</strain>
    </source>
</reference>
<dbReference type="PANTHER" id="PTHR16476:SF4">
    <property type="entry name" value="PROTEIN FAM216A"/>
    <property type="match status" value="1"/>
</dbReference>
<organism evidence="2 3">
    <name type="scientific">Aldrovandia affinis</name>
    <dbReference type="NCBI Taxonomy" id="143900"/>
    <lineage>
        <taxon>Eukaryota</taxon>
        <taxon>Metazoa</taxon>
        <taxon>Chordata</taxon>
        <taxon>Craniata</taxon>
        <taxon>Vertebrata</taxon>
        <taxon>Euteleostomi</taxon>
        <taxon>Actinopterygii</taxon>
        <taxon>Neopterygii</taxon>
        <taxon>Teleostei</taxon>
        <taxon>Notacanthiformes</taxon>
        <taxon>Halosauridae</taxon>
        <taxon>Aldrovandia</taxon>
    </lineage>
</organism>
<gene>
    <name evidence="2" type="ORF">AAFF_G00022550</name>
</gene>
<name>A0AAD7WZA6_9TELE</name>
<dbReference type="EMBL" id="JAINUG010000011">
    <property type="protein sequence ID" value="KAJ8414732.1"/>
    <property type="molecule type" value="Genomic_DNA"/>
</dbReference>